<evidence type="ECO:0000313" key="3">
    <source>
        <dbReference type="Proteomes" id="UP001418222"/>
    </source>
</evidence>
<protein>
    <submittedName>
        <fullName evidence="2">Uncharacterized protein</fullName>
    </submittedName>
</protein>
<accession>A0AAP0G6N8</accession>
<organism evidence="2 3">
    <name type="scientific">Platanthera zijinensis</name>
    <dbReference type="NCBI Taxonomy" id="2320716"/>
    <lineage>
        <taxon>Eukaryota</taxon>
        <taxon>Viridiplantae</taxon>
        <taxon>Streptophyta</taxon>
        <taxon>Embryophyta</taxon>
        <taxon>Tracheophyta</taxon>
        <taxon>Spermatophyta</taxon>
        <taxon>Magnoliopsida</taxon>
        <taxon>Liliopsida</taxon>
        <taxon>Asparagales</taxon>
        <taxon>Orchidaceae</taxon>
        <taxon>Orchidoideae</taxon>
        <taxon>Orchideae</taxon>
        <taxon>Orchidinae</taxon>
        <taxon>Platanthera</taxon>
    </lineage>
</organism>
<feature type="region of interest" description="Disordered" evidence="1">
    <location>
        <begin position="33"/>
        <end position="56"/>
    </location>
</feature>
<proteinExistence type="predicted"/>
<evidence type="ECO:0000313" key="2">
    <source>
        <dbReference type="EMBL" id="KAK8940829.1"/>
    </source>
</evidence>
<reference evidence="2 3" key="1">
    <citation type="journal article" date="2022" name="Nat. Plants">
        <title>Genomes of leafy and leafless Platanthera orchids illuminate the evolution of mycoheterotrophy.</title>
        <authorList>
            <person name="Li M.H."/>
            <person name="Liu K.W."/>
            <person name="Li Z."/>
            <person name="Lu H.C."/>
            <person name="Ye Q.L."/>
            <person name="Zhang D."/>
            <person name="Wang J.Y."/>
            <person name="Li Y.F."/>
            <person name="Zhong Z.M."/>
            <person name="Liu X."/>
            <person name="Yu X."/>
            <person name="Liu D.K."/>
            <person name="Tu X.D."/>
            <person name="Liu B."/>
            <person name="Hao Y."/>
            <person name="Liao X.Y."/>
            <person name="Jiang Y.T."/>
            <person name="Sun W.H."/>
            <person name="Chen J."/>
            <person name="Chen Y.Q."/>
            <person name="Ai Y."/>
            <person name="Zhai J.W."/>
            <person name="Wu S.S."/>
            <person name="Zhou Z."/>
            <person name="Hsiao Y.Y."/>
            <person name="Wu W.L."/>
            <person name="Chen Y.Y."/>
            <person name="Lin Y.F."/>
            <person name="Hsu J.L."/>
            <person name="Li C.Y."/>
            <person name="Wang Z.W."/>
            <person name="Zhao X."/>
            <person name="Zhong W.Y."/>
            <person name="Ma X.K."/>
            <person name="Ma L."/>
            <person name="Huang J."/>
            <person name="Chen G.Z."/>
            <person name="Huang M.Z."/>
            <person name="Huang L."/>
            <person name="Peng D.H."/>
            <person name="Luo Y.B."/>
            <person name="Zou S.Q."/>
            <person name="Chen S.P."/>
            <person name="Lan S."/>
            <person name="Tsai W.C."/>
            <person name="Van de Peer Y."/>
            <person name="Liu Z.J."/>
        </authorList>
    </citation>
    <scope>NUCLEOTIDE SEQUENCE [LARGE SCALE GENOMIC DNA]</scope>
    <source>
        <strain evidence="2">Lor287</strain>
    </source>
</reference>
<gene>
    <name evidence="2" type="ORF">KSP39_PZI009708</name>
</gene>
<keyword evidence="3" id="KW-1185">Reference proteome</keyword>
<sequence length="111" mass="13001">MEAFLLRQSLDESALVEKKKQVFEAFELEREQSKFRAEDRSKEEQPTRHASTRPLRSICVPLMANHKHKWQQMEKLTSLAVKSRRVDVAKCDWAARKSSESCKKMIIHMGN</sequence>
<name>A0AAP0G6N8_9ASPA</name>
<evidence type="ECO:0000256" key="1">
    <source>
        <dbReference type="SAM" id="MobiDB-lite"/>
    </source>
</evidence>
<dbReference type="EMBL" id="JBBWWQ010000008">
    <property type="protein sequence ID" value="KAK8940829.1"/>
    <property type="molecule type" value="Genomic_DNA"/>
</dbReference>
<comment type="caution">
    <text evidence="2">The sequence shown here is derived from an EMBL/GenBank/DDBJ whole genome shotgun (WGS) entry which is preliminary data.</text>
</comment>
<dbReference type="AlphaFoldDB" id="A0AAP0G6N8"/>
<feature type="compositionally biased region" description="Basic and acidic residues" evidence="1">
    <location>
        <begin position="33"/>
        <end position="47"/>
    </location>
</feature>
<dbReference type="Proteomes" id="UP001418222">
    <property type="component" value="Unassembled WGS sequence"/>
</dbReference>